<comment type="caution">
    <text evidence="2">The sequence shown here is derived from an EMBL/GenBank/DDBJ whole genome shotgun (WGS) entry which is preliminary data.</text>
</comment>
<accession>A0ABV5G4U8</accession>
<evidence type="ECO:0000256" key="1">
    <source>
        <dbReference type="SAM" id="MobiDB-lite"/>
    </source>
</evidence>
<reference evidence="2 3" key="1">
    <citation type="submission" date="2024-09" db="EMBL/GenBank/DDBJ databases">
        <authorList>
            <person name="Sun Q."/>
            <person name="Mori K."/>
        </authorList>
    </citation>
    <scope>NUCLEOTIDE SEQUENCE [LARGE SCALE GENOMIC DNA]</scope>
    <source>
        <strain evidence="2 3">CCM 7609</strain>
    </source>
</reference>
<name>A0ABV5G4U8_9MICC</name>
<feature type="region of interest" description="Disordered" evidence="1">
    <location>
        <begin position="115"/>
        <end position="157"/>
    </location>
</feature>
<organism evidence="2 3">
    <name type="scientific">Citricoccus parietis</name>
    <dbReference type="NCBI Taxonomy" id="592307"/>
    <lineage>
        <taxon>Bacteria</taxon>
        <taxon>Bacillati</taxon>
        <taxon>Actinomycetota</taxon>
        <taxon>Actinomycetes</taxon>
        <taxon>Micrococcales</taxon>
        <taxon>Micrococcaceae</taxon>
        <taxon>Citricoccus</taxon>
    </lineage>
</organism>
<feature type="region of interest" description="Disordered" evidence="1">
    <location>
        <begin position="1"/>
        <end position="26"/>
    </location>
</feature>
<protein>
    <recommendedName>
        <fullName evidence="4">Peptidase A2 domain-containing protein</fullName>
    </recommendedName>
</protein>
<sequence length="157" mass="16562">MYWLATASASPANAKNPSGERVRTSSARVTPMCRLVDTGAHLSMCASREPLASGYAANTARVQIASLSAAISTSASAATARSRWSTIISDACGVVPAMAWARVVPLPRRAVRQFHRGPQGIRLKKRLGRRPTPSDPPRSSRRSQPGSTSPAQSALGP</sequence>
<evidence type="ECO:0000313" key="3">
    <source>
        <dbReference type="Proteomes" id="UP001589575"/>
    </source>
</evidence>
<dbReference type="Proteomes" id="UP001589575">
    <property type="component" value="Unassembled WGS sequence"/>
</dbReference>
<keyword evidence="3" id="KW-1185">Reference proteome</keyword>
<feature type="compositionally biased region" description="Low complexity" evidence="1">
    <location>
        <begin position="1"/>
        <end position="17"/>
    </location>
</feature>
<gene>
    <name evidence="2" type="ORF">ACFFX0_23350</name>
</gene>
<dbReference type="EMBL" id="JBHMFI010000001">
    <property type="protein sequence ID" value="MFB9073968.1"/>
    <property type="molecule type" value="Genomic_DNA"/>
</dbReference>
<proteinExistence type="predicted"/>
<evidence type="ECO:0000313" key="2">
    <source>
        <dbReference type="EMBL" id="MFB9073968.1"/>
    </source>
</evidence>
<evidence type="ECO:0008006" key="4">
    <source>
        <dbReference type="Google" id="ProtNLM"/>
    </source>
</evidence>